<dbReference type="InterPro" id="IPR001851">
    <property type="entry name" value="ABC_transp_permease"/>
</dbReference>
<reference evidence="9 11" key="2">
    <citation type="submission" date="2016-06" db="EMBL/GenBank/DDBJ databases">
        <title>Genome sequence of Oerskovia enterophila DSM 43852.</title>
        <authorList>
            <person name="Poehlein A."/>
            <person name="Jag V."/>
            <person name="Bengelsdorf F.R."/>
            <person name="Daniel R."/>
            <person name="Duerre P."/>
        </authorList>
    </citation>
    <scope>NUCLEOTIDE SEQUENCE [LARGE SCALE GENOMIC DNA]</scope>
    <source>
        <strain evidence="9 11">DSM 43852</strain>
    </source>
</reference>
<dbReference type="PANTHER" id="PTHR32196:SF63">
    <property type="entry name" value="INNER MEMBRANE ABC TRANSPORTER PERMEASE PROTEIN YJFF"/>
    <property type="match status" value="1"/>
</dbReference>
<dbReference type="STRING" id="43678.OJAG_10640"/>
<dbReference type="Proteomes" id="UP000076447">
    <property type="component" value="Unassembled WGS sequence"/>
</dbReference>
<feature type="transmembrane region" description="Helical" evidence="7">
    <location>
        <begin position="108"/>
        <end position="126"/>
    </location>
</feature>
<keyword evidence="11" id="KW-1185">Reference proteome</keyword>
<feature type="transmembrane region" description="Helical" evidence="7">
    <location>
        <begin position="260"/>
        <end position="280"/>
    </location>
</feature>
<keyword evidence="3 7" id="KW-0812">Transmembrane</keyword>
<comment type="subcellular location">
    <subcellularLocation>
        <location evidence="1">Cell membrane</location>
        <topology evidence="1">Multi-pass membrane protein</topology>
    </subcellularLocation>
</comment>
<evidence type="ECO:0000256" key="1">
    <source>
        <dbReference type="ARBA" id="ARBA00004651"/>
    </source>
</evidence>
<feature type="region of interest" description="Disordered" evidence="6">
    <location>
        <begin position="1"/>
        <end position="25"/>
    </location>
</feature>
<dbReference type="Proteomes" id="UP000093412">
    <property type="component" value="Unassembled WGS sequence"/>
</dbReference>
<feature type="transmembrane region" description="Helical" evidence="7">
    <location>
        <begin position="162"/>
        <end position="185"/>
    </location>
</feature>
<feature type="transmembrane region" description="Helical" evidence="7">
    <location>
        <begin position="206"/>
        <end position="227"/>
    </location>
</feature>
<dbReference type="CDD" id="cd06579">
    <property type="entry name" value="TM_PBP1_transp_AraH_like"/>
    <property type="match status" value="1"/>
</dbReference>
<comment type="caution">
    <text evidence="8">The sequence shown here is derived from an EMBL/GenBank/DDBJ whole genome shotgun (WGS) entry which is preliminary data.</text>
</comment>
<reference evidence="8 10" key="1">
    <citation type="submission" date="2016-01" db="EMBL/GenBank/DDBJ databases">
        <title>Genome sequence of Oerskovia enterophila VJag, an agar and cellulose degrading bacterium.</title>
        <authorList>
            <person name="Poehlein A."/>
            <person name="Jag V."/>
            <person name="Bengelsdorf F."/>
            <person name="Duerre P."/>
            <person name="Daniel R."/>
        </authorList>
    </citation>
    <scope>NUCLEOTIDE SEQUENCE [LARGE SCALE GENOMIC DNA]</scope>
    <source>
        <strain evidence="8 10">VJag</strain>
    </source>
</reference>
<evidence type="ECO:0000313" key="8">
    <source>
        <dbReference type="EMBL" id="KZM36274.1"/>
    </source>
</evidence>
<keyword evidence="4 7" id="KW-1133">Transmembrane helix</keyword>
<dbReference type="PATRIC" id="fig|43678.3.peg.1113"/>
<name>A0A163SD32_9CELL</name>
<keyword evidence="2" id="KW-1003">Cell membrane</keyword>
<dbReference type="GO" id="GO:0005886">
    <property type="term" value="C:plasma membrane"/>
    <property type="evidence" value="ECO:0007669"/>
    <property type="project" value="UniProtKB-SubCell"/>
</dbReference>
<protein>
    <submittedName>
        <fullName evidence="8">Inner membrane ABC transporter permease protein YjfF</fullName>
    </submittedName>
</protein>
<dbReference type="Pfam" id="PF02653">
    <property type="entry name" value="BPD_transp_2"/>
    <property type="match status" value="1"/>
</dbReference>
<feature type="transmembrane region" description="Helical" evidence="7">
    <location>
        <begin position="300"/>
        <end position="327"/>
    </location>
</feature>
<evidence type="ECO:0000256" key="2">
    <source>
        <dbReference type="ARBA" id="ARBA00022475"/>
    </source>
</evidence>
<feature type="transmembrane region" description="Helical" evidence="7">
    <location>
        <begin position="133"/>
        <end position="156"/>
    </location>
</feature>
<dbReference type="GO" id="GO:0022857">
    <property type="term" value="F:transmembrane transporter activity"/>
    <property type="evidence" value="ECO:0007669"/>
    <property type="project" value="InterPro"/>
</dbReference>
<evidence type="ECO:0000256" key="3">
    <source>
        <dbReference type="ARBA" id="ARBA00022692"/>
    </source>
</evidence>
<evidence type="ECO:0000256" key="4">
    <source>
        <dbReference type="ARBA" id="ARBA00022989"/>
    </source>
</evidence>
<evidence type="ECO:0000313" key="9">
    <source>
        <dbReference type="EMBL" id="OCI33013.1"/>
    </source>
</evidence>
<evidence type="ECO:0000256" key="6">
    <source>
        <dbReference type="SAM" id="MobiDB-lite"/>
    </source>
</evidence>
<dbReference type="EMBL" id="MAQA01000002">
    <property type="protein sequence ID" value="OCI33013.1"/>
    <property type="molecule type" value="Genomic_DNA"/>
</dbReference>
<feature type="compositionally biased region" description="Polar residues" evidence="6">
    <location>
        <begin position="1"/>
        <end position="16"/>
    </location>
</feature>
<evidence type="ECO:0000256" key="7">
    <source>
        <dbReference type="SAM" id="Phobius"/>
    </source>
</evidence>
<sequence length="369" mass="38868">MSTVQTAPRASKNPQQGKGPRGGHDTGFVARLMTNPVVRKLSDRRLLPVTGTLVALAVILIVGQARYSTDRRDFLSMRLFSNLLVDNSYLIVLAIGMTFVIITGGIDLSVGAVVALVGLVVAKLLIVGAPLPVVLVLGVLIGTTFGLLIGVMVQYFDIQPFIASLAAMFLARGLANVVSVQSLAIKDEGFAALASWKIKFGEGREAWSINLSMVIAFVVLLIAIYLLHYTRFGRTVYGLGTGDNGTAVNLMGLKGSSTKVWVYVISGTCAGIAGILFALYTKSGFNLTGIGMELDAIAAVVIGGALLTGGGGFVLGSVAGVLVYGLIQVLIAREGLDSWWTKVFIGVVLLAFVLLQRAMTFRQGRGSAT</sequence>
<evidence type="ECO:0000313" key="10">
    <source>
        <dbReference type="Proteomes" id="UP000076447"/>
    </source>
</evidence>
<feature type="transmembrane region" description="Helical" evidence="7">
    <location>
        <begin position="79"/>
        <end position="102"/>
    </location>
</feature>
<feature type="transmembrane region" description="Helical" evidence="7">
    <location>
        <begin position="339"/>
        <end position="355"/>
    </location>
</feature>
<organism evidence="8 10">
    <name type="scientific">Oerskovia enterophila</name>
    <dbReference type="NCBI Taxonomy" id="43678"/>
    <lineage>
        <taxon>Bacteria</taxon>
        <taxon>Bacillati</taxon>
        <taxon>Actinomycetota</taxon>
        <taxon>Actinomycetes</taxon>
        <taxon>Micrococcales</taxon>
        <taxon>Cellulomonadaceae</taxon>
        <taxon>Oerskovia</taxon>
    </lineage>
</organism>
<feature type="transmembrane region" description="Helical" evidence="7">
    <location>
        <begin position="46"/>
        <end position="67"/>
    </location>
</feature>
<dbReference type="EMBL" id="LRIE01000056">
    <property type="protein sequence ID" value="KZM36274.1"/>
    <property type="molecule type" value="Genomic_DNA"/>
</dbReference>
<dbReference type="RefSeq" id="WP_231907654.1">
    <property type="nucleotide sequence ID" value="NZ_JBEPRG010000016.1"/>
</dbReference>
<accession>A0A163SD32</accession>
<keyword evidence="5 7" id="KW-0472">Membrane</keyword>
<dbReference type="AlphaFoldDB" id="A0A163SD32"/>
<evidence type="ECO:0000313" key="11">
    <source>
        <dbReference type="Proteomes" id="UP000093412"/>
    </source>
</evidence>
<evidence type="ECO:0000256" key="5">
    <source>
        <dbReference type="ARBA" id="ARBA00023136"/>
    </source>
</evidence>
<dbReference type="PANTHER" id="PTHR32196">
    <property type="entry name" value="ABC TRANSPORTER PERMEASE PROTEIN YPHD-RELATED-RELATED"/>
    <property type="match status" value="1"/>
</dbReference>
<gene>
    <name evidence="8" type="primary">yjfF</name>
    <name evidence="9" type="ORF">OERS_02670</name>
    <name evidence="8" type="ORF">OJAG_10640</name>
</gene>
<proteinExistence type="predicted"/>